<sequence>MEEPTHIHEDVPGGVPLKMWTHGVPVEDEAKRQLSNAARLPIVFKHIAAMPDVHLGIGATVGSVIPTVKAIIPAAVGVDIGCGMIACKTTLTAEDLPDNLGPLRSAIERAVPHGRQPGSRDPGAWQKPPGSVNTAWAQLEPEFTELCRDYPKIAKTNHIQHLGTLGTGNHFIEVCLDEQKFVWFMLHSGSRGVGNFIGTMFIELAKQDAMRHQANLPDRDLAYFEEGSRYFGDYVRAVGWAQKFAAINREVMMKRVIEAAKTVIRKNFQSHIEAVNCHHNYVQKERHFGEDVYVTRKGAVSAKAGQLGIIPGSMGARSYIVRGKGNADSFESCSHGAGRVMSRGEAKRRFTLADHRSATEGVECRKDKDVIDETPAAYKDIDAVMEAQRELVDVVHTLKQVVCVKG</sequence>
<evidence type="ECO:0000256" key="6">
    <source>
        <dbReference type="ARBA" id="ARBA00022800"/>
    </source>
</evidence>
<comment type="catalytic activity">
    <reaction evidence="9">
        <text>a 3'-end 3'-phospho-ribonucleotide-RNA + a 5'-end dephospho-ribonucleoside-RNA + GTP = a ribonucleotidyl-ribonucleotide-RNA + GMP + diphosphate</text>
        <dbReference type="Rhea" id="RHEA:68076"/>
        <dbReference type="Rhea" id="RHEA-COMP:10463"/>
        <dbReference type="Rhea" id="RHEA-COMP:13936"/>
        <dbReference type="Rhea" id="RHEA-COMP:17355"/>
        <dbReference type="ChEBI" id="CHEBI:33019"/>
        <dbReference type="ChEBI" id="CHEBI:37565"/>
        <dbReference type="ChEBI" id="CHEBI:58115"/>
        <dbReference type="ChEBI" id="CHEBI:83062"/>
        <dbReference type="ChEBI" id="CHEBI:138284"/>
        <dbReference type="ChEBI" id="CHEBI:173118"/>
        <dbReference type="EC" id="6.5.1.8"/>
    </reaction>
</comment>
<evidence type="ECO:0000256" key="3">
    <source>
        <dbReference type="ARBA" id="ARBA00022598"/>
    </source>
</evidence>
<dbReference type="SUPFAM" id="SSF103365">
    <property type="entry name" value="Hypothetical protein PH1602"/>
    <property type="match status" value="1"/>
</dbReference>
<keyword evidence="12" id="KW-1185">Reference proteome</keyword>
<evidence type="ECO:0000313" key="12">
    <source>
        <dbReference type="Proteomes" id="UP001303946"/>
    </source>
</evidence>
<keyword evidence="4" id="KW-0479">Metal-binding</keyword>
<evidence type="ECO:0000256" key="10">
    <source>
        <dbReference type="SAM" id="MobiDB-lite"/>
    </source>
</evidence>
<dbReference type="InterPro" id="IPR036025">
    <property type="entry name" value="RtcB-like_sf"/>
</dbReference>
<dbReference type="EMBL" id="CP136336">
    <property type="protein sequence ID" value="WOB07707.1"/>
    <property type="molecule type" value="Genomic_DNA"/>
</dbReference>
<organism evidence="11 12">
    <name type="scientific">Piscinibacter gummiphilus</name>
    <dbReference type="NCBI Taxonomy" id="946333"/>
    <lineage>
        <taxon>Bacteria</taxon>
        <taxon>Pseudomonadati</taxon>
        <taxon>Pseudomonadota</taxon>
        <taxon>Betaproteobacteria</taxon>
        <taxon>Burkholderiales</taxon>
        <taxon>Sphaerotilaceae</taxon>
        <taxon>Piscinibacter</taxon>
    </lineage>
</organism>
<comment type="cofactor">
    <cofactor evidence="1">
        <name>Mn(2+)</name>
        <dbReference type="ChEBI" id="CHEBI:29035"/>
    </cofactor>
</comment>
<name>A0ABZ0CXL3_9BURK</name>
<keyword evidence="3 11" id="KW-0436">Ligase</keyword>
<feature type="region of interest" description="Disordered" evidence="10">
    <location>
        <begin position="112"/>
        <end position="131"/>
    </location>
</feature>
<dbReference type="InterPro" id="IPR052915">
    <property type="entry name" value="RtcB-like"/>
</dbReference>
<dbReference type="GO" id="GO:0170057">
    <property type="term" value="F:RNA ligase (GTP) activity"/>
    <property type="evidence" value="ECO:0007669"/>
    <property type="project" value="UniProtKB-EC"/>
</dbReference>
<evidence type="ECO:0000256" key="5">
    <source>
        <dbReference type="ARBA" id="ARBA00022741"/>
    </source>
</evidence>
<dbReference type="PANTHER" id="PTHR43749:SF2">
    <property type="entry name" value="RNA-SPLICING LIGASE RTCB"/>
    <property type="match status" value="1"/>
</dbReference>
<accession>A0ABZ0CXL3</accession>
<evidence type="ECO:0000256" key="7">
    <source>
        <dbReference type="ARBA" id="ARBA00023134"/>
    </source>
</evidence>
<reference evidence="11 12" key="1">
    <citation type="submission" date="2023-10" db="EMBL/GenBank/DDBJ databases">
        <title>Bacteria for the degradation of biodegradable plastic PBAT(Polybutylene adipate terephthalate).</title>
        <authorList>
            <person name="Weon H.-Y."/>
            <person name="Yeon J."/>
        </authorList>
    </citation>
    <scope>NUCLEOTIDE SEQUENCE [LARGE SCALE GENOMIC DNA]</scope>
    <source>
        <strain evidence="11 12">SBD 7-3</strain>
    </source>
</reference>
<gene>
    <name evidence="11" type="ORF">RXV79_22720</name>
</gene>
<evidence type="ECO:0000256" key="1">
    <source>
        <dbReference type="ARBA" id="ARBA00001936"/>
    </source>
</evidence>
<dbReference type="PANTHER" id="PTHR43749">
    <property type="entry name" value="RNA-SPLICING LIGASE RTCB"/>
    <property type="match status" value="1"/>
</dbReference>
<dbReference type="Pfam" id="PF01139">
    <property type="entry name" value="RtcB"/>
    <property type="match status" value="1"/>
</dbReference>
<dbReference type="InterPro" id="IPR001233">
    <property type="entry name" value="RtcB"/>
</dbReference>
<evidence type="ECO:0000256" key="8">
    <source>
        <dbReference type="ARBA" id="ARBA00023211"/>
    </source>
</evidence>
<dbReference type="Gene3D" id="3.90.1860.10">
    <property type="entry name" value="tRNA-splicing ligase RtcB"/>
    <property type="match status" value="1"/>
</dbReference>
<evidence type="ECO:0000313" key="11">
    <source>
        <dbReference type="EMBL" id="WOB07707.1"/>
    </source>
</evidence>
<evidence type="ECO:0000256" key="4">
    <source>
        <dbReference type="ARBA" id="ARBA00022723"/>
    </source>
</evidence>
<keyword evidence="8" id="KW-0464">Manganese</keyword>
<keyword evidence="6" id="KW-0692">RNA repair</keyword>
<evidence type="ECO:0000256" key="2">
    <source>
        <dbReference type="ARBA" id="ARBA00012726"/>
    </source>
</evidence>
<proteinExistence type="predicted"/>
<evidence type="ECO:0000256" key="9">
    <source>
        <dbReference type="ARBA" id="ARBA00047746"/>
    </source>
</evidence>
<dbReference type="Proteomes" id="UP001303946">
    <property type="component" value="Chromosome"/>
</dbReference>
<dbReference type="EC" id="6.5.1.8" evidence="2"/>
<keyword evidence="5" id="KW-0547">Nucleotide-binding</keyword>
<keyword evidence="7" id="KW-0342">GTP-binding</keyword>
<dbReference type="RefSeq" id="WP_316700362.1">
    <property type="nucleotide sequence ID" value="NZ_CP136336.1"/>
</dbReference>
<protein>
    <recommendedName>
        <fullName evidence="2">3'-phosphate/5'-hydroxy nucleic acid ligase</fullName>
        <ecNumber evidence="2">6.5.1.8</ecNumber>
    </recommendedName>
</protein>